<evidence type="ECO:0000256" key="1">
    <source>
        <dbReference type="SAM" id="MobiDB-lite"/>
    </source>
</evidence>
<keyword evidence="3" id="KW-1185">Reference proteome</keyword>
<accession>A0AA36CVX3</accession>
<feature type="non-terminal residue" evidence="2">
    <location>
        <position position="1"/>
    </location>
</feature>
<reference evidence="2" key="1">
    <citation type="submission" date="2023-06" db="EMBL/GenBank/DDBJ databases">
        <authorList>
            <person name="Delattre M."/>
        </authorList>
    </citation>
    <scope>NUCLEOTIDE SEQUENCE</scope>
    <source>
        <strain evidence="2">AF72</strain>
    </source>
</reference>
<evidence type="ECO:0000313" key="2">
    <source>
        <dbReference type="EMBL" id="CAJ0575181.1"/>
    </source>
</evidence>
<feature type="compositionally biased region" description="Basic and acidic residues" evidence="1">
    <location>
        <begin position="1"/>
        <end position="38"/>
    </location>
</feature>
<dbReference type="AlphaFoldDB" id="A0AA36CVX3"/>
<name>A0AA36CVX3_9BILA</name>
<proteinExistence type="predicted"/>
<protein>
    <submittedName>
        <fullName evidence="2">Uncharacterized protein</fullName>
    </submittedName>
</protein>
<dbReference type="Proteomes" id="UP001177023">
    <property type="component" value="Unassembled WGS sequence"/>
</dbReference>
<dbReference type="EMBL" id="CATQJA010002636">
    <property type="protein sequence ID" value="CAJ0575181.1"/>
    <property type="molecule type" value="Genomic_DNA"/>
</dbReference>
<comment type="caution">
    <text evidence="2">The sequence shown here is derived from an EMBL/GenBank/DDBJ whole genome shotgun (WGS) entry which is preliminary data.</text>
</comment>
<organism evidence="2 3">
    <name type="scientific">Mesorhabditis spiculigera</name>
    <dbReference type="NCBI Taxonomy" id="96644"/>
    <lineage>
        <taxon>Eukaryota</taxon>
        <taxon>Metazoa</taxon>
        <taxon>Ecdysozoa</taxon>
        <taxon>Nematoda</taxon>
        <taxon>Chromadorea</taxon>
        <taxon>Rhabditida</taxon>
        <taxon>Rhabditina</taxon>
        <taxon>Rhabditomorpha</taxon>
        <taxon>Rhabditoidea</taxon>
        <taxon>Rhabditidae</taxon>
        <taxon>Mesorhabditinae</taxon>
        <taxon>Mesorhabditis</taxon>
    </lineage>
</organism>
<gene>
    <name evidence="2" type="ORF">MSPICULIGERA_LOCUS13497</name>
</gene>
<sequence>MIDCNISDKCKGHTGEHDLNNSRGKQEKEQIGKARDKVSGTPTRSYPPSRPKLVRPGYTDKGAEDEP</sequence>
<evidence type="ECO:0000313" key="3">
    <source>
        <dbReference type="Proteomes" id="UP001177023"/>
    </source>
</evidence>
<feature type="region of interest" description="Disordered" evidence="1">
    <location>
        <begin position="1"/>
        <end position="67"/>
    </location>
</feature>